<accession>A0A6L5JZ23</accession>
<evidence type="ECO:0000313" key="1">
    <source>
        <dbReference type="EMBL" id="MQY52595.1"/>
    </source>
</evidence>
<protein>
    <submittedName>
        <fullName evidence="1">Uncharacterized protein</fullName>
    </submittedName>
</protein>
<comment type="caution">
    <text evidence="1">The sequence shown here is derived from an EMBL/GenBank/DDBJ whole genome shotgun (WGS) entry which is preliminary data.</text>
</comment>
<proteinExistence type="predicted"/>
<dbReference type="OrthoDB" id="9791494at2"/>
<name>A0A6L5JZ23_RHOTE</name>
<dbReference type="InterPro" id="IPR036162">
    <property type="entry name" value="Resolvase-like_N_sf"/>
</dbReference>
<dbReference type="Proteomes" id="UP000480275">
    <property type="component" value="Unassembled WGS sequence"/>
</dbReference>
<sequence>MSVGVLQFIPNNWQILHSSACNDSMDIMPATAYSYVRFSIPQQLKGDSLRRQLEASERYVAEHGLVLDKTLNLRDLGISAFRGKNVERGGCSLRR</sequence>
<organism evidence="1 2">
    <name type="scientific">Rhodocyclus tenuis</name>
    <name type="common">Rhodospirillum tenue</name>
    <dbReference type="NCBI Taxonomy" id="1066"/>
    <lineage>
        <taxon>Bacteria</taxon>
        <taxon>Pseudomonadati</taxon>
        <taxon>Pseudomonadota</taxon>
        <taxon>Betaproteobacteria</taxon>
        <taxon>Rhodocyclales</taxon>
        <taxon>Rhodocyclaceae</taxon>
        <taxon>Rhodocyclus</taxon>
    </lineage>
</organism>
<reference evidence="1 2" key="1">
    <citation type="submission" date="2019-10" db="EMBL/GenBank/DDBJ databases">
        <title>Whole-genome sequence of the purple nonsulfur photosynthetic bacterium Rhodocyclus tenuis.</title>
        <authorList>
            <person name="Kyndt J.A."/>
            <person name="Meyer T.E."/>
        </authorList>
    </citation>
    <scope>NUCLEOTIDE SEQUENCE [LARGE SCALE GENOMIC DNA]</scope>
    <source>
        <strain evidence="1 2">DSM 110</strain>
    </source>
</reference>
<dbReference type="AlphaFoldDB" id="A0A6L5JZ23"/>
<dbReference type="EMBL" id="WIXJ01000013">
    <property type="protein sequence ID" value="MQY52595.1"/>
    <property type="molecule type" value="Genomic_DNA"/>
</dbReference>
<gene>
    <name evidence="1" type="ORF">GHK24_12515</name>
</gene>
<dbReference type="GO" id="GO:0003677">
    <property type="term" value="F:DNA binding"/>
    <property type="evidence" value="ECO:0007669"/>
    <property type="project" value="InterPro"/>
</dbReference>
<dbReference type="GO" id="GO:0000150">
    <property type="term" value="F:DNA strand exchange activity"/>
    <property type="evidence" value="ECO:0007669"/>
    <property type="project" value="InterPro"/>
</dbReference>
<evidence type="ECO:0000313" key="2">
    <source>
        <dbReference type="Proteomes" id="UP000480275"/>
    </source>
</evidence>
<dbReference type="Gene3D" id="3.40.50.1390">
    <property type="entry name" value="Resolvase, N-terminal catalytic domain"/>
    <property type="match status" value="1"/>
</dbReference>